<evidence type="ECO:0000256" key="2">
    <source>
        <dbReference type="SAM" id="Phobius"/>
    </source>
</evidence>
<evidence type="ECO:0000313" key="4">
    <source>
        <dbReference type="Proteomes" id="UP001145021"/>
    </source>
</evidence>
<dbReference type="EMBL" id="JANBOH010000001">
    <property type="protein sequence ID" value="KAJ1648731.1"/>
    <property type="molecule type" value="Genomic_DNA"/>
</dbReference>
<proteinExistence type="predicted"/>
<keyword evidence="2" id="KW-1133">Transmembrane helix</keyword>
<dbReference type="Proteomes" id="UP001145021">
    <property type="component" value="Unassembled WGS sequence"/>
</dbReference>
<keyword evidence="4" id="KW-1185">Reference proteome</keyword>
<reference evidence="3" key="1">
    <citation type="submission" date="2022-07" db="EMBL/GenBank/DDBJ databases">
        <title>Phylogenomic reconstructions and comparative analyses of Kickxellomycotina fungi.</title>
        <authorList>
            <person name="Reynolds N.K."/>
            <person name="Stajich J.E."/>
            <person name="Barry K."/>
            <person name="Grigoriev I.V."/>
            <person name="Crous P."/>
            <person name="Smith M.E."/>
        </authorList>
    </citation>
    <scope>NUCLEOTIDE SEQUENCE</scope>
    <source>
        <strain evidence="3">NBRC 105413</strain>
    </source>
</reference>
<comment type="caution">
    <text evidence="3">The sequence shown here is derived from an EMBL/GenBank/DDBJ whole genome shotgun (WGS) entry which is preliminary data.</text>
</comment>
<evidence type="ECO:0008006" key="5">
    <source>
        <dbReference type="Google" id="ProtNLM"/>
    </source>
</evidence>
<dbReference type="AlphaFoldDB" id="A0A9W7XSR5"/>
<feature type="transmembrane region" description="Helical" evidence="2">
    <location>
        <begin position="70"/>
        <end position="90"/>
    </location>
</feature>
<protein>
    <recommendedName>
        <fullName evidence="5">PSI domain-containing protein</fullName>
    </recommendedName>
</protein>
<feature type="region of interest" description="Disordered" evidence="1">
    <location>
        <begin position="114"/>
        <end position="142"/>
    </location>
</feature>
<accession>A0A9W7XSR5</accession>
<sequence>MHHDTAELLGRCAKHSGCPSCVNDHGCGFFFDTGICVPGGWLKPQANFTDSGAAWSYYHGNCRISTRVEFVVLPSLLILATLVAAVIVMWRRWSFSSDTQSSCASSQASIMHGNIGSGHHHHHHHHHGDERTPLLIDNDPASRPPGVLAMTSSSNNRQAGELGVDIAGNPRQASFEEQYGSWCQRSANKVS</sequence>
<evidence type="ECO:0000256" key="1">
    <source>
        <dbReference type="SAM" id="MobiDB-lite"/>
    </source>
</evidence>
<keyword evidence="2" id="KW-0812">Transmembrane</keyword>
<keyword evidence="2" id="KW-0472">Membrane</keyword>
<gene>
    <name evidence="3" type="ORF">LPJ64_000050</name>
</gene>
<organism evidence="3 4">
    <name type="scientific">Coemansia asiatica</name>
    <dbReference type="NCBI Taxonomy" id="1052880"/>
    <lineage>
        <taxon>Eukaryota</taxon>
        <taxon>Fungi</taxon>
        <taxon>Fungi incertae sedis</taxon>
        <taxon>Zoopagomycota</taxon>
        <taxon>Kickxellomycotina</taxon>
        <taxon>Kickxellomycetes</taxon>
        <taxon>Kickxellales</taxon>
        <taxon>Kickxellaceae</taxon>
        <taxon>Coemansia</taxon>
    </lineage>
</organism>
<evidence type="ECO:0000313" key="3">
    <source>
        <dbReference type="EMBL" id="KAJ1648731.1"/>
    </source>
</evidence>
<name>A0A9W7XSR5_9FUNG</name>